<dbReference type="GO" id="GO:0019239">
    <property type="term" value="F:deaminase activity"/>
    <property type="evidence" value="ECO:0007669"/>
    <property type="project" value="TreeGrafter"/>
</dbReference>
<name>A0A4R2PQ76_RHOSA</name>
<dbReference type="InParanoid" id="A0A4R2PQ76"/>
<protein>
    <submittedName>
        <fullName evidence="2">Enamine deaminase RidA (YjgF/YER057c/UK114 family)</fullName>
    </submittedName>
</protein>
<dbReference type="RefSeq" id="WP_200287869.1">
    <property type="nucleotide sequence ID" value="NZ_JACIGF010000002.1"/>
</dbReference>
<accession>A0A4R2PQ76</accession>
<reference evidence="2 3" key="1">
    <citation type="submission" date="2019-03" db="EMBL/GenBank/DDBJ databases">
        <title>Genomic Encyclopedia of Type Strains, Phase IV (KMG-IV): sequencing the most valuable type-strain genomes for metagenomic binning, comparative biology and taxonomic classification.</title>
        <authorList>
            <person name="Goeker M."/>
        </authorList>
    </citation>
    <scope>NUCLEOTIDE SEQUENCE [LARGE SCALE GENOMIC DNA]</scope>
    <source>
        <strain evidence="2 3">DSM 2132</strain>
    </source>
</reference>
<dbReference type="InterPro" id="IPR035959">
    <property type="entry name" value="RutC-like_sf"/>
</dbReference>
<dbReference type="Gene3D" id="3.30.1330.40">
    <property type="entry name" value="RutC-like"/>
    <property type="match status" value="1"/>
</dbReference>
<sequence>MTQCKRMTARRLVAALALTLLAGGAATAQGVTRHKIPGSDFPIAQSVEVKAGTDLVFVSGAVPRPAVEGGDPADPATWGDTEVQTISVLAEIQSRLRRLELDMGDVVMMRAYLVGTDTTGGRMDFAGFMRGYTRFFGTEDQPNLPARTAMQVAGLARPAWLVEIDVVAARPAAGAGDDAD</sequence>
<evidence type="ECO:0000313" key="3">
    <source>
        <dbReference type="Proteomes" id="UP000295399"/>
    </source>
</evidence>
<dbReference type="CDD" id="cd06151">
    <property type="entry name" value="YjgF_YER057c_UK114_like_3"/>
    <property type="match status" value="1"/>
</dbReference>
<dbReference type="SUPFAM" id="SSF55298">
    <property type="entry name" value="YjgF-like"/>
    <property type="match status" value="1"/>
</dbReference>
<dbReference type="EMBL" id="SLXO01000002">
    <property type="protein sequence ID" value="TCP37949.1"/>
    <property type="molecule type" value="Genomic_DNA"/>
</dbReference>
<dbReference type="PANTHER" id="PTHR11803:SF59">
    <property type="entry name" value="ENDORIBONUCLEASE"/>
    <property type="match status" value="1"/>
</dbReference>
<organism evidence="2 3">
    <name type="scientific">Rhodothalassium salexigens DSM 2132</name>
    <dbReference type="NCBI Taxonomy" id="1188247"/>
    <lineage>
        <taxon>Bacteria</taxon>
        <taxon>Pseudomonadati</taxon>
        <taxon>Pseudomonadota</taxon>
        <taxon>Alphaproteobacteria</taxon>
        <taxon>Rhodothalassiales</taxon>
        <taxon>Rhodothalassiaceae</taxon>
        <taxon>Rhodothalassium</taxon>
    </lineage>
</organism>
<keyword evidence="3" id="KW-1185">Reference proteome</keyword>
<comment type="caution">
    <text evidence="2">The sequence shown here is derived from an EMBL/GenBank/DDBJ whole genome shotgun (WGS) entry which is preliminary data.</text>
</comment>
<feature type="chain" id="PRO_5021012438" evidence="1">
    <location>
        <begin position="29"/>
        <end position="180"/>
    </location>
</feature>
<proteinExistence type="predicted"/>
<keyword evidence="1" id="KW-0732">Signal</keyword>
<dbReference type="Proteomes" id="UP000295399">
    <property type="component" value="Unassembled WGS sequence"/>
</dbReference>
<evidence type="ECO:0000313" key="2">
    <source>
        <dbReference type="EMBL" id="TCP37949.1"/>
    </source>
</evidence>
<gene>
    <name evidence="2" type="ORF">EV659_102360</name>
</gene>
<dbReference type="PANTHER" id="PTHR11803">
    <property type="entry name" value="2-IMINOBUTANOATE/2-IMINOPROPANOATE DEAMINASE RIDA"/>
    <property type="match status" value="1"/>
</dbReference>
<feature type="signal peptide" evidence="1">
    <location>
        <begin position="1"/>
        <end position="28"/>
    </location>
</feature>
<dbReference type="Pfam" id="PF01042">
    <property type="entry name" value="Ribonuc_L-PSP"/>
    <property type="match status" value="1"/>
</dbReference>
<dbReference type="InterPro" id="IPR006175">
    <property type="entry name" value="YjgF/YER057c/UK114"/>
</dbReference>
<dbReference type="GO" id="GO:0005829">
    <property type="term" value="C:cytosol"/>
    <property type="evidence" value="ECO:0007669"/>
    <property type="project" value="TreeGrafter"/>
</dbReference>
<dbReference type="AlphaFoldDB" id="A0A4R2PQ76"/>
<evidence type="ECO:0000256" key="1">
    <source>
        <dbReference type="SAM" id="SignalP"/>
    </source>
</evidence>